<evidence type="ECO:0000256" key="6">
    <source>
        <dbReference type="ARBA" id="ARBA00022723"/>
    </source>
</evidence>
<comment type="cofactor">
    <cofactor evidence="1">
        <name>Mg(2+)</name>
        <dbReference type="ChEBI" id="CHEBI:18420"/>
    </cofactor>
</comment>
<comment type="caution">
    <text evidence="15">The sequence shown here is derived from an EMBL/GenBank/DDBJ whole genome shotgun (WGS) entry which is preliminary data.</text>
</comment>
<dbReference type="GO" id="GO:0004674">
    <property type="term" value="F:protein serine/threonine kinase activity"/>
    <property type="evidence" value="ECO:0007669"/>
    <property type="project" value="UniProtKB-KW"/>
</dbReference>
<name>A0A4Q9L8D5_9MICR</name>
<dbReference type="STRING" id="1176355.A0A4Q9L8D5"/>
<keyword evidence="17" id="KW-1185">Reference proteome</keyword>
<dbReference type="Proteomes" id="UP000292362">
    <property type="component" value="Unassembled WGS sequence"/>
</dbReference>
<dbReference type="VEuPathDB" id="MicrosporidiaDB:CWI37_0289p0020"/>
<evidence type="ECO:0000313" key="16">
    <source>
        <dbReference type="EMBL" id="TBU20282.1"/>
    </source>
</evidence>
<dbReference type="InterPro" id="IPR015285">
    <property type="entry name" value="RIO2_wHTH_N"/>
</dbReference>
<comment type="similarity">
    <text evidence="2">Belongs to the protein kinase superfamily. RIO-type Ser/Thr kinase family.</text>
</comment>
<evidence type="ECO:0000259" key="14">
    <source>
        <dbReference type="SMART" id="SM00090"/>
    </source>
</evidence>
<feature type="domain" description="RIO kinase" evidence="14">
    <location>
        <begin position="61"/>
        <end position="327"/>
    </location>
</feature>
<evidence type="ECO:0000313" key="15">
    <source>
        <dbReference type="EMBL" id="TBU03475.1"/>
    </source>
</evidence>
<dbReference type="AlphaFoldDB" id="A0A4Q9L8D5"/>
<dbReference type="SMART" id="SM00090">
    <property type="entry name" value="RIO"/>
    <property type="match status" value="1"/>
</dbReference>
<proteinExistence type="inferred from homology"/>
<evidence type="ECO:0000313" key="17">
    <source>
        <dbReference type="Proteomes" id="UP000292282"/>
    </source>
</evidence>
<dbReference type="Proteomes" id="UP000292282">
    <property type="component" value="Unassembled WGS sequence"/>
</dbReference>
<dbReference type="GO" id="GO:0046872">
    <property type="term" value="F:metal ion binding"/>
    <property type="evidence" value="ECO:0007669"/>
    <property type="project" value="UniProtKB-KW"/>
</dbReference>
<dbReference type="Pfam" id="PF09202">
    <property type="entry name" value="Rio2_N"/>
    <property type="match status" value="1"/>
</dbReference>
<keyword evidence="4 15" id="KW-0723">Serine/threonine-protein kinase</keyword>
<dbReference type="InterPro" id="IPR018935">
    <property type="entry name" value="RIO_kinase_CS"/>
</dbReference>
<keyword evidence="7" id="KW-0547">Nucleotide-binding</keyword>
<dbReference type="InterPro" id="IPR011009">
    <property type="entry name" value="Kinase-like_dom_sf"/>
</dbReference>
<dbReference type="GO" id="GO:0005524">
    <property type="term" value="F:ATP binding"/>
    <property type="evidence" value="ECO:0007669"/>
    <property type="project" value="UniProtKB-KW"/>
</dbReference>
<dbReference type="Gene3D" id="1.10.10.10">
    <property type="entry name" value="Winged helix-like DNA-binding domain superfamily/Winged helix DNA-binding domain"/>
    <property type="match status" value="1"/>
</dbReference>
<evidence type="ECO:0000256" key="12">
    <source>
        <dbReference type="ARBA" id="ARBA00048679"/>
    </source>
</evidence>
<accession>A0A4Q9L8D5</accession>
<dbReference type="Gene3D" id="3.30.200.20">
    <property type="entry name" value="Phosphorylase Kinase, domain 1"/>
    <property type="match status" value="1"/>
</dbReference>
<keyword evidence="6" id="KW-0479">Metal-binding</keyword>
<evidence type="ECO:0000256" key="4">
    <source>
        <dbReference type="ARBA" id="ARBA00022527"/>
    </source>
</evidence>
<keyword evidence="5" id="KW-0808">Transferase</keyword>
<dbReference type="Gene3D" id="1.10.510.10">
    <property type="entry name" value="Transferase(Phosphotransferase) domain 1"/>
    <property type="match status" value="1"/>
</dbReference>
<keyword evidence="9" id="KW-0067">ATP-binding</keyword>
<evidence type="ECO:0000256" key="5">
    <source>
        <dbReference type="ARBA" id="ARBA00022679"/>
    </source>
</evidence>
<evidence type="ECO:0000256" key="8">
    <source>
        <dbReference type="ARBA" id="ARBA00022777"/>
    </source>
</evidence>
<dbReference type="PROSITE" id="PS01245">
    <property type="entry name" value="RIO1"/>
    <property type="match status" value="1"/>
</dbReference>
<dbReference type="GO" id="GO:0030490">
    <property type="term" value="P:maturation of SSU-rRNA"/>
    <property type="evidence" value="ECO:0007669"/>
    <property type="project" value="TreeGrafter"/>
</dbReference>
<evidence type="ECO:0000256" key="2">
    <source>
        <dbReference type="ARBA" id="ARBA00009196"/>
    </source>
</evidence>
<dbReference type="OrthoDB" id="10258631at2759"/>
<dbReference type="EC" id="2.7.11.1" evidence="3"/>
<reference evidence="17 18" key="1">
    <citation type="submission" date="2017-12" db="EMBL/GenBank/DDBJ databases">
        <authorList>
            <person name="Pombert J.-F."/>
            <person name="Haag K.L."/>
            <person name="Ebert D."/>
        </authorList>
    </citation>
    <scope>NUCLEOTIDE SEQUENCE [LARGE SCALE GENOMIC DNA]</scope>
    <source>
        <strain evidence="15">FI-OER-3-3</strain>
        <strain evidence="16">IL-G-3</strain>
    </source>
</reference>
<evidence type="ECO:0000256" key="10">
    <source>
        <dbReference type="ARBA" id="ARBA00022842"/>
    </source>
</evidence>
<keyword evidence="8 15" id="KW-0418">Kinase</keyword>
<dbReference type="InterPro" id="IPR036388">
    <property type="entry name" value="WH-like_DNA-bd_sf"/>
</dbReference>
<evidence type="ECO:0000256" key="13">
    <source>
        <dbReference type="SAM" id="MobiDB-lite"/>
    </source>
</evidence>
<comment type="catalytic activity">
    <reaction evidence="12">
        <text>L-seryl-[protein] + ATP = O-phospho-L-seryl-[protein] + ADP + H(+)</text>
        <dbReference type="Rhea" id="RHEA:17989"/>
        <dbReference type="Rhea" id="RHEA-COMP:9863"/>
        <dbReference type="Rhea" id="RHEA-COMP:11604"/>
        <dbReference type="ChEBI" id="CHEBI:15378"/>
        <dbReference type="ChEBI" id="CHEBI:29999"/>
        <dbReference type="ChEBI" id="CHEBI:30616"/>
        <dbReference type="ChEBI" id="CHEBI:83421"/>
        <dbReference type="ChEBI" id="CHEBI:456216"/>
        <dbReference type="EC" id="2.7.11.1"/>
    </reaction>
</comment>
<keyword evidence="10" id="KW-0460">Magnesium</keyword>
<dbReference type="PANTHER" id="PTHR45852:SF1">
    <property type="entry name" value="SERINE_THREONINE-PROTEIN KINASE RIO2"/>
    <property type="match status" value="1"/>
</dbReference>
<evidence type="ECO:0000256" key="7">
    <source>
        <dbReference type="ARBA" id="ARBA00022741"/>
    </source>
</evidence>
<feature type="region of interest" description="Disordered" evidence="13">
    <location>
        <begin position="327"/>
        <end position="371"/>
    </location>
</feature>
<dbReference type="Pfam" id="PF01163">
    <property type="entry name" value="RIO1"/>
    <property type="match status" value="2"/>
</dbReference>
<feature type="compositionally biased region" description="Low complexity" evidence="13">
    <location>
        <begin position="330"/>
        <end position="371"/>
    </location>
</feature>
<sequence length="432" mass="50037">MKLITDAVWSLSSIHLKLLILIEKLTKEKISISPSNIKKYLKIPINYTEYLTDLVRNKFLRYKNDIYEITISGYDCIAINSLRKTGLEFMGDKIGIGKESDIYIAKYKGENVVCKFHRLGRTSFRNVKNKRDYKITEAGWHGMSKASSLQEFTYLKMFYPYFCTSPEINSASNLESSTQNLYLGNTSISDPLVSETSKTSNTSKLYPEIYIPKPIELNRHVIVMEYLQDYYPLYKIHSTDPHKVFSSMINFIYQFKDMGYIHGDLNEFNILVNEQNKICIIDFPQCINLKNKKSDEYFNRDIECTRNFFIKKYNLKFVEEKENTGLEKSNTGLEGNNTEVEGNNTEVEKSNTGLEGNNIGLEGNNIGSEGNNTEVEENIEVEEYIEQEENFTSLEVIQSDDEKESAQAKDIIEDKENITKNYKESVEWKEII</sequence>
<evidence type="ECO:0000313" key="18">
    <source>
        <dbReference type="Proteomes" id="UP000292362"/>
    </source>
</evidence>
<gene>
    <name evidence="15" type="ORF">CWI37_0289p0020</name>
    <name evidence="16" type="ORF">CWI38_0097p0050</name>
</gene>
<dbReference type="GO" id="GO:0030688">
    <property type="term" value="C:preribosome, small subunit precursor"/>
    <property type="evidence" value="ECO:0007669"/>
    <property type="project" value="TreeGrafter"/>
</dbReference>
<dbReference type="SUPFAM" id="SSF56112">
    <property type="entry name" value="Protein kinase-like (PK-like)"/>
    <property type="match status" value="1"/>
</dbReference>
<dbReference type="EMBL" id="PITK01000097">
    <property type="protein sequence ID" value="TBU20282.1"/>
    <property type="molecule type" value="Genomic_DNA"/>
</dbReference>
<comment type="catalytic activity">
    <reaction evidence="11">
        <text>L-threonyl-[protein] + ATP = O-phospho-L-threonyl-[protein] + ADP + H(+)</text>
        <dbReference type="Rhea" id="RHEA:46608"/>
        <dbReference type="Rhea" id="RHEA-COMP:11060"/>
        <dbReference type="Rhea" id="RHEA-COMP:11605"/>
        <dbReference type="ChEBI" id="CHEBI:15378"/>
        <dbReference type="ChEBI" id="CHEBI:30013"/>
        <dbReference type="ChEBI" id="CHEBI:30616"/>
        <dbReference type="ChEBI" id="CHEBI:61977"/>
        <dbReference type="ChEBI" id="CHEBI:456216"/>
        <dbReference type="EC" id="2.7.11.1"/>
    </reaction>
</comment>
<evidence type="ECO:0000256" key="3">
    <source>
        <dbReference type="ARBA" id="ARBA00012513"/>
    </source>
</evidence>
<evidence type="ECO:0000256" key="9">
    <source>
        <dbReference type="ARBA" id="ARBA00022840"/>
    </source>
</evidence>
<dbReference type="InterPro" id="IPR000687">
    <property type="entry name" value="RIO_kinase"/>
</dbReference>
<organism evidence="15 18">
    <name type="scientific">Hamiltosporidium tvaerminnensis</name>
    <dbReference type="NCBI Taxonomy" id="1176355"/>
    <lineage>
        <taxon>Eukaryota</taxon>
        <taxon>Fungi</taxon>
        <taxon>Fungi incertae sedis</taxon>
        <taxon>Microsporidia</taxon>
        <taxon>Dubosqiidae</taxon>
        <taxon>Hamiltosporidium</taxon>
    </lineage>
</organism>
<dbReference type="PANTHER" id="PTHR45852">
    <property type="entry name" value="SER/THR-PROTEIN KINASE RIO2"/>
    <property type="match status" value="1"/>
</dbReference>
<evidence type="ECO:0000256" key="11">
    <source>
        <dbReference type="ARBA" id="ARBA00047899"/>
    </source>
</evidence>
<evidence type="ECO:0000256" key="1">
    <source>
        <dbReference type="ARBA" id="ARBA00001946"/>
    </source>
</evidence>
<protein>
    <recommendedName>
        <fullName evidence="3">non-specific serine/threonine protein kinase</fullName>
        <ecNumber evidence="3">2.7.11.1</ecNumber>
    </recommendedName>
</protein>
<dbReference type="GO" id="GO:0005829">
    <property type="term" value="C:cytosol"/>
    <property type="evidence" value="ECO:0007669"/>
    <property type="project" value="TreeGrafter"/>
</dbReference>
<dbReference type="VEuPathDB" id="MicrosporidiaDB:CWI38_0097p0050"/>
<dbReference type="EMBL" id="PITJ01000289">
    <property type="protein sequence ID" value="TBU03475.1"/>
    <property type="molecule type" value="Genomic_DNA"/>
</dbReference>
<dbReference type="InterPro" id="IPR018934">
    <property type="entry name" value="RIO_dom"/>
</dbReference>